<feature type="compositionally biased region" description="Basic residues" evidence="4">
    <location>
        <begin position="7"/>
        <end position="16"/>
    </location>
</feature>
<sequence length="624" mass="67477">MTERQNRKARPVRPARKTGVAAKRPTSDRAATDGAAGNGAETRRGDGRVGTGRTGTDKAEARSGDVRLSRADQTTARFGRMAKEPVGRLGAGASAGAGSNAGTKTGTIAIADLRARFRAAMGQKRGWMRHWQECYEFALPQRNGASEQPGASGGASGGEKKFDRVFDATAPDAVEQLAASLMAEITPPSGGWFTFEPGGNVADADRDILTARLARAASILQGHFDRSNFAVEMHQAFLDLVTAGTACLRLEADDFLSPSAFRFCAVPLRELAFEERSDGRMDAVFRKLSLSRDEIARQWPEARLPDRDRDADRDEGQSPKRYAVIEAVLPDPGISGGYQLCVFFEDDGRVSGGLAGEDGVIHRDRFDVSPYIAFRWMKAPGEVYGRSPVMKALPDIKTANKVVELVLKNASIAVTGIWQADDDGVLNPAAIRLVPGSIIPKAVGSAGLTPLDAPGRFDVSDLVLSDLRDRIRRCLLADRLGQSDQPGMTATEVLERASENARLLGATYGRLQAELLYPLIRRAIHILVRRGELPDMPLDGDVVQLRHSAPLAQLPKRVQAGQAMDWLSRIATLGPEALGEVDMPHMVRWLADQFGVPDHLLRPMMPVLPPVEPSLEAGVMEDAV</sequence>
<evidence type="ECO:0000256" key="3">
    <source>
        <dbReference type="ARBA" id="ARBA00023219"/>
    </source>
</evidence>
<feature type="region of interest" description="Disordered" evidence="4">
    <location>
        <begin position="1"/>
        <end position="67"/>
    </location>
</feature>
<keyword evidence="3" id="KW-0231">Viral genome packaging</keyword>
<dbReference type="Pfam" id="PF12236">
    <property type="entry name" value="Head-tail_con"/>
    <property type="match status" value="1"/>
</dbReference>
<evidence type="ECO:0000313" key="5">
    <source>
        <dbReference type="EMBL" id="SOB95089.1"/>
    </source>
</evidence>
<protein>
    <submittedName>
        <fullName evidence="5">Bacteriophage head to tail connecting protein</fullName>
    </submittedName>
</protein>
<dbReference type="RefSeq" id="WP_097050895.1">
    <property type="nucleotide sequence ID" value="NZ_OBMM01000001.1"/>
</dbReference>
<evidence type="ECO:0000313" key="6">
    <source>
        <dbReference type="Proteomes" id="UP000219068"/>
    </source>
</evidence>
<gene>
    <name evidence="5" type="ORF">SAMN05428964_1011373</name>
</gene>
<accession>A0A285RN03</accession>
<organism evidence="5 6">
    <name type="scientific">Thalassospira xiamenensis</name>
    <dbReference type="NCBI Taxonomy" id="220697"/>
    <lineage>
        <taxon>Bacteria</taxon>
        <taxon>Pseudomonadati</taxon>
        <taxon>Pseudomonadota</taxon>
        <taxon>Alphaproteobacteria</taxon>
        <taxon>Rhodospirillales</taxon>
        <taxon>Thalassospiraceae</taxon>
        <taxon>Thalassospira</taxon>
    </lineage>
</organism>
<keyword evidence="2" id="KW-1188">Viral release from host cell</keyword>
<evidence type="ECO:0000256" key="2">
    <source>
        <dbReference type="ARBA" id="ARBA00022612"/>
    </source>
</evidence>
<evidence type="ECO:0000256" key="1">
    <source>
        <dbReference type="ARBA" id="ARBA00004328"/>
    </source>
</evidence>
<dbReference type="AlphaFoldDB" id="A0A285RN03"/>
<dbReference type="InterPro" id="IPR020991">
    <property type="entry name" value="Connector_podovirus"/>
</dbReference>
<feature type="compositionally biased region" description="Basic and acidic residues" evidence="4">
    <location>
        <begin position="55"/>
        <end position="67"/>
    </location>
</feature>
<dbReference type="EMBL" id="OBMM01000001">
    <property type="protein sequence ID" value="SOB95089.1"/>
    <property type="molecule type" value="Genomic_DNA"/>
</dbReference>
<comment type="subcellular location">
    <subcellularLocation>
        <location evidence="1">Virion</location>
    </subcellularLocation>
</comment>
<evidence type="ECO:0000256" key="4">
    <source>
        <dbReference type="SAM" id="MobiDB-lite"/>
    </source>
</evidence>
<reference evidence="5 6" key="1">
    <citation type="submission" date="2017-08" db="EMBL/GenBank/DDBJ databases">
        <authorList>
            <person name="de Groot N.N."/>
        </authorList>
    </citation>
    <scope>NUCLEOTIDE SEQUENCE [LARGE SCALE GENOMIC DNA]</scope>
    <source>
        <strain evidence="5 6">USBA 78</strain>
    </source>
</reference>
<dbReference type="Proteomes" id="UP000219068">
    <property type="component" value="Unassembled WGS sequence"/>
</dbReference>
<name>A0A285RN03_9PROT</name>
<proteinExistence type="predicted"/>